<dbReference type="PANTHER" id="PTHR31086">
    <property type="entry name" value="ALUMINUM-ACTIVATED MALATE TRANSPORTER 10"/>
    <property type="match status" value="1"/>
</dbReference>
<feature type="transmembrane region" description="Helical" evidence="10">
    <location>
        <begin position="69"/>
        <end position="88"/>
    </location>
</feature>
<evidence type="ECO:0000313" key="12">
    <source>
        <dbReference type="Proteomes" id="UP000030645"/>
    </source>
</evidence>
<evidence type="ECO:0000256" key="9">
    <source>
        <dbReference type="SAM" id="MobiDB-lite"/>
    </source>
</evidence>
<gene>
    <name evidence="11" type="ORF">L484_001462</name>
</gene>
<keyword evidence="5 10" id="KW-1133">Transmembrane helix</keyword>
<keyword evidence="7 10" id="KW-0472">Membrane</keyword>
<evidence type="ECO:0000256" key="2">
    <source>
        <dbReference type="ARBA" id="ARBA00007079"/>
    </source>
</evidence>
<protein>
    <submittedName>
        <fullName evidence="11">Aluminum-activated malate transporter 2</fullName>
    </submittedName>
</protein>
<dbReference type="Pfam" id="PF11744">
    <property type="entry name" value="ALMT"/>
    <property type="match status" value="1"/>
</dbReference>
<dbReference type="STRING" id="981085.W9SNN6"/>
<keyword evidence="8" id="KW-0407">Ion channel</keyword>
<keyword evidence="4 10" id="KW-0812">Transmembrane</keyword>
<proteinExistence type="inferred from homology"/>
<reference evidence="12" key="1">
    <citation type="submission" date="2013-01" db="EMBL/GenBank/DDBJ databases">
        <title>Draft Genome Sequence of a Mulberry Tree, Morus notabilis C.K. Schneid.</title>
        <authorList>
            <person name="He N."/>
            <person name="Zhao S."/>
        </authorList>
    </citation>
    <scope>NUCLEOTIDE SEQUENCE</scope>
</reference>
<evidence type="ECO:0000256" key="8">
    <source>
        <dbReference type="ARBA" id="ARBA00023303"/>
    </source>
</evidence>
<evidence type="ECO:0000313" key="11">
    <source>
        <dbReference type="EMBL" id="EXC36053.1"/>
    </source>
</evidence>
<evidence type="ECO:0000256" key="4">
    <source>
        <dbReference type="ARBA" id="ARBA00022692"/>
    </source>
</evidence>
<name>W9SNN6_9ROSA</name>
<dbReference type="GO" id="GO:0015743">
    <property type="term" value="P:malate transport"/>
    <property type="evidence" value="ECO:0007669"/>
    <property type="project" value="InterPro"/>
</dbReference>
<dbReference type="eggNOG" id="KOG4711">
    <property type="taxonomic scope" value="Eukaryota"/>
</dbReference>
<keyword evidence="12" id="KW-1185">Reference proteome</keyword>
<feature type="compositionally biased region" description="Polar residues" evidence="9">
    <location>
        <begin position="371"/>
        <end position="388"/>
    </location>
</feature>
<keyword evidence="6" id="KW-0406">Ion transport</keyword>
<evidence type="ECO:0000256" key="5">
    <source>
        <dbReference type="ARBA" id="ARBA00022989"/>
    </source>
</evidence>
<feature type="region of interest" description="Disordered" evidence="9">
    <location>
        <begin position="371"/>
        <end position="390"/>
    </location>
</feature>
<sequence>MAFGFQCLRALPVKYLVAKVVDFAEKTKKVAKDDPRRVIHSIKVGLALVLISLYYNFQPFYDGFGVDAMWAVITVVVVSEFSVGATIGKIINRTAATLLAGALGVGLYSLAALTGSIGKLILLTAFVFLVGSVATFMRFCPRIKARNDYGLLIFILTFCMVIVPGYQDDEVWETAYKRFSTVAIGCFTAVTVCLCICPVWSGVELQNSVSNNIEKLGNFLEGFGAEYFATMEDDRRSTVADKSSLESYKSVLTSKNTEDAMTPAEIKTHMREPCVIICSESGKLLKELAGTMRKPINQYSSISSTCFSRSDLLKTAAESLKTLLKGQSWWEQAVVFDVIPAAAVALQLIEVVTCAEKIAKAVHELTSTGTFETEDTIATPTPEQQPNNMRREETVVPEAVIMIGDG</sequence>
<evidence type="ECO:0000256" key="6">
    <source>
        <dbReference type="ARBA" id="ARBA00023065"/>
    </source>
</evidence>
<accession>W9SNN6</accession>
<dbReference type="Proteomes" id="UP000030645">
    <property type="component" value="Unassembled WGS sequence"/>
</dbReference>
<dbReference type="EMBL" id="KE619604">
    <property type="protein sequence ID" value="EXC36053.1"/>
    <property type="molecule type" value="Genomic_DNA"/>
</dbReference>
<organism evidence="11 12">
    <name type="scientific">Morus notabilis</name>
    <dbReference type="NCBI Taxonomy" id="981085"/>
    <lineage>
        <taxon>Eukaryota</taxon>
        <taxon>Viridiplantae</taxon>
        <taxon>Streptophyta</taxon>
        <taxon>Embryophyta</taxon>
        <taxon>Tracheophyta</taxon>
        <taxon>Spermatophyta</taxon>
        <taxon>Magnoliopsida</taxon>
        <taxon>eudicotyledons</taxon>
        <taxon>Gunneridae</taxon>
        <taxon>Pentapetalae</taxon>
        <taxon>rosids</taxon>
        <taxon>fabids</taxon>
        <taxon>Rosales</taxon>
        <taxon>Moraceae</taxon>
        <taxon>Moreae</taxon>
        <taxon>Morus</taxon>
    </lineage>
</organism>
<dbReference type="InterPro" id="IPR020966">
    <property type="entry name" value="ALMT"/>
</dbReference>
<evidence type="ECO:0000256" key="1">
    <source>
        <dbReference type="ARBA" id="ARBA00004141"/>
    </source>
</evidence>
<evidence type="ECO:0000256" key="7">
    <source>
        <dbReference type="ARBA" id="ARBA00023136"/>
    </source>
</evidence>
<feature type="transmembrane region" description="Helical" evidence="10">
    <location>
        <begin position="95"/>
        <end position="114"/>
    </location>
</feature>
<feature type="transmembrane region" description="Helical" evidence="10">
    <location>
        <begin position="179"/>
        <end position="200"/>
    </location>
</feature>
<dbReference type="AlphaFoldDB" id="W9SNN6"/>
<comment type="similarity">
    <text evidence="2">Belongs to the aromatic acid exporter (TC 2.A.85) family.</text>
</comment>
<dbReference type="GO" id="GO:0034220">
    <property type="term" value="P:monoatomic ion transmembrane transport"/>
    <property type="evidence" value="ECO:0007669"/>
    <property type="project" value="UniProtKB-KW"/>
</dbReference>
<keyword evidence="3" id="KW-0813">Transport</keyword>
<dbReference type="GO" id="GO:0016020">
    <property type="term" value="C:membrane"/>
    <property type="evidence" value="ECO:0007669"/>
    <property type="project" value="UniProtKB-SubCell"/>
</dbReference>
<evidence type="ECO:0000256" key="10">
    <source>
        <dbReference type="SAM" id="Phobius"/>
    </source>
</evidence>
<evidence type="ECO:0000256" key="3">
    <source>
        <dbReference type="ARBA" id="ARBA00022448"/>
    </source>
</evidence>
<comment type="subcellular location">
    <subcellularLocation>
        <location evidence="1">Membrane</location>
        <topology evidence="1">Multi-pass membrane protein</topology>
    </subcellularLocation>
</comment>
<feature type="transmembrane region" description="Helical" evidence="10">
    <location>
        <begin position="38"/>
        <end position="57"/>
    </location>
</feature>
<feature type="transmembrane region" description="Helical" evidence="10">
    <location>
        <begin position="149"/>
        <end position="167"/>
    </location>
</feature>
<feature type="transmembrane region" description="Helical" evidence="10">
    <location>
        <begin position="120"/>
        <end position="137"/>
    </location>
</feature>